<accession>A0A8E2EZ97</accession>
<feature type="non-terminal residue" evidence="1">
    <location>
        <position position="1"/>
    </location>
</feature>
<evidence type="ECO:0000313" key="2">
    <source>
        <dbReference type="Proteomes" id="UP000250140"/>
    </source>
</evidence>
<protein>
    <submittedName>
        <fullName evidence="1">Uncharacterized protein</fullName>
    </submittedName>
</protein>
<reference evidence="1 2" key="1">
    <citation type="journal article" date="2016" name="Nat. Commun.">
        <title>Ectomycorrhizal ecology is imprinted in the genome of the dominant symbiotic fungus Cenococcum geophilum.</title>
        <authorList>
            <consortium name="DOE Joint Genome Institute"/>
            <person name="Peter M."/>
            <person name="Kohler A."/>
            <person name="Ohm R.A."/>
            <person name="Kuo A."/>
            <person name="Krutzmann J."/>
            <person name="Morin E."/>
            <person name="Arend M."/>
            <person name="Barry K.W."/>
            <person name="Binder M."/>
            <person name="Choi C."/>
            <person name="Clum A."/>
            <person name="Copeland A."/>
            <person name="Grisel N."/>
            <person name="Haridas S."/>
            <person name="Kipfer T."/>
            <person name="LaButti K."/>
            <person name="Lindquist E."/>
            <person name="Lipzen A."/>
            <person name="Maire R."/>
            <person name="Meier B."/>
            <person name="Mihaltcheva S."/>
            <person name="Molinier V."/>
            <person name="Murat C."/>
            <person name="Poggeler S."/>
            <person name="Quandt C.A."/>
            <person name="Sperisen C."/>
            <person name="Tritt A."/>
            <person name="Tisserant E."/>
            <person name="Crous P.W."/>
            <person name="Henrissat B."/>
            <person name="Nehls U."/>
            <person name="Egli S."/>
            <person name="Spatafora J.W."/>
            <person name="Grigoriev I.V."/>
            <person name="Martin F.M."/>
        </authorList>
    </citation>
    <scope>NUCLEOTIDE SEQUENCE [LARGE SCALE GENOMIC DNA]</scope>
    <source>
        <strain evidence="1 2">CBS 207.34</strain>
    </source>
</reference>
<keyword evidence="2" id="KW-1185">Reference proteome</keyword>
<dbReference type="Proteomes" id="UP000250140">
    <property type="component" value="Unassembled WGS sequence"/>
</dbReference>
<dbReference type="AlphaFoldDB" id="A0A8E2EZ97"/>
<gene>
    <name evidence="1" type="ORF">AOQ84DRAFT_276932</name>
</gene>
<proteinExistence type="predicted"/>
<feature type="non-terminal residue" evidence="1">
    <location>
        <position position="62"/>
    </location>
</feature>
<organism evidence="1 2">
    <name type="scientific">Glonium stellatum</name>
    <dbReference type="NCBI Taxonomy" id="574774"/>
    <lineage>
        <taxon>Eukaryota</taxon>
        <taxon>Fungi</taxon>
        <taxon>Dikarya</taxon>
        <taxon>Ascomycota</taxon>
        <taxon>Pezizomycotina</taxon>
        <taxon>Dothideomycetes</taxon>
        <taxon>Pleosporomycetidae</taxon>
        <taxon>Gloniales</taxon>
        <taxon>Gloniaceae</taxon>
        <taxon>Glonium</taxon>
    </lineage>
</organism>
<sequence length="62" mass="6467">TSSSAGSLPNPIPAKLCKVTPPILQAARPVEAVTATRSGSLIYFLRSADIISRKSTDFPVPA</sequence>
<dbReference type="OrthoDB" id="3912222at2759"/>
<evidence type="ECO:0000313" key="1">
    <source>
        <dbReference type="EMBL" id="OCL07584.1"/>
    </source>
</evidence>
<dbReference type="EMBL" id="KV749832">
    <property type="protein sequence ID" value="OCL07584.1"/>
    <property type="molecule type" value="Genomic_DNA"/>
</dbReference>
<name>A0A8E2EZ97_9PEZI</name>